<dbReference type="Proteomes" id="UP000078113">
    <property type="component" value="Unassembled WGS sequence"/>
</dbReference>
<sequence length="345" mass="38137">MKRIRRLWLLWCPLLTPDATGTAVRVAGQITPEADVVDPGSHSFSRRSIPSRRGGRLDVISRPDAIQQVWDSRESNENFAGLIQPFAAAKDQLQVNSSTAKVAPGGRNVDEKESALRSFKAQARAISFVAEGEPGSSKRQEQTCKLWRTNWPDLHIRFGRNDNPAWLASEKKAARGRFRLGWRKAGPATEDLKNVKVNIFGNHKIRLPIKDSSGTVIDVEMRAPDSSTPTRLQKSHLSRQRQPASTLWTATARSTASDPQPRAPGASLQSMEADGQQTKKLTTAFRSVQGCTEDKSKSAYADTKKINGNIRNFKNAPAWSYTDALPGTDDKEMELEGDDDGNDDE</sequence>
<keyword evidence="2" id="KW-0732">Signal</keyword>
<organism evidence="3 4">
    <name type="scientific">Tilletia walkeri</name>
    <dbReference type="NCBI Taxonomy" id="117179"/>
    <lineage>
        <taxon>Eukaryota</taxon>
        <taxon>Fungi</taxon>
        <taxon>Dikarya</taxon>
        <taxon>Basidiomycota</taxon>
        <taxon>Ustilaginomycotina</taxon>
        <taxon>Exobasidiomycetes</taxon>
        <taxon>Tilletiales</taxon>
        <taxon>Tilletiaceae</taxon>
        <taxon>Tilletia</taxon>
    </lineage>
</organism>
<comment type="caution">
    <text evidence="3">The sequence shown here is derived from an EMBL/GenBank/DDBJ whole genome shotgun (WGS) entry which is preliminary data.</text>
</comment>
<feature type="region of interest" description="Disordered" evidence="1">
    <location>
        <begin position="319"/>
        <end position="345"/>
    </location>
</feature>
<reference evidence="3" key="1">
    <citation type="submission" date="2016-04" db="EMBL/GenBank/DDBJ databases">
        <authorList>
            <person name="Nguyen H.D."/>
            <person name="Samba Siva P."/>
            <person name="Cullis J."/>
            <person name="Levesque C.A."/>
            <person name="Hambleton S."/>
        </authorList>
    </citation>
    <scope>NUCLEOTIDE SEQUENCE</scope>
    <source>
        <strain evidence="3">DAOMC 236422</strain>
    </source>
</reference>
<feature type="region of interest" description="Disordered" evidence="1">
    <location>
        <begin position="222"/>
        <end position="299"/>
    </location>
</feature>
<feature type="compositionally biased region" description="Polar residues" evidence="1">
    <location>
        <begin position="267"/>
        <end position="290"/>
    </location>
</feature>
<proteinExistence type="predicted"/>
<protein>
    <submittedName>
        <fullName evidence="3">Uncharacterized protein</fullName>
    </submittedName>
</protein>
<feature type="compositionally biased region" description="Polar residues" evidence="1">
    <location>
        <begin position="240"/>
        <end position="258"/>
    </location>
</feature>
<keyword evidence="4" id="KW-1185">Reference proteome</keyword>
<evidence type="ECO:0000313" key="4">
    <source>
        <dbReference type="Proteomes" id="UP000078113"/>
    </source>
</evidence>
<evidence type="ECO:0000256" key="1">
    <source>
        <dbReference type="SAM" id="MobiDB-lite"/>
    </source>
</evidence>
<accession>A0A8X7T2B4</accession>
<dbReference type="AlphaFoldDB" id="A0A8X7T2B4"/>
<evidence type="ECO:0000256" key="2">
    <source>
        <dbReference type="SAM" id="SignalP"/>
    </source>
</evidence>
<evidence type="ECO:0000313" key="3">
    <source>
        <dbReference type="EMBL" id="KAE8265129.1"/>
    </source>
</evidence>
<feature type="chain" id="PRO_5036496397" evidence="2">
    <location>
        <begin position="22"/>
        <end position="345"/>
    </location>
</feature>
<reference evidence="3" key="2">
    <citation type="journal article" date="2019" name="IMA Fungus">
        <title>Genome sequencing and comparison of five Tilletia species to identify candidate genes for the detection of regulated species infecting wheat.</title>
        <authorList>
            <person name="Nguyen H.D.T."/>
            <person name="Sultana T."/>
            <person name="Kesanakurti P."/>
            <person name="Hambleton S."/>
        </authorList>
    </citation>
    <scope>NUCLEOTIDE SEQUENCE</scope>
    <source>
        <strain evidence="3">DAOMC 236422</strain>
    </source>
</reference>
<name>A0A8X7T2B4_9BASI</name>
<dbReference type="EMBL" id="LWDG02000476">
    <property type="protein sequence ID" value="KAE8265129.1"/>
    <property type="molecule type" value="Genomic_DNA"/>
</dbReference>
<feature type="signal peptide" evidence="2">
    <location>
        <begin position="1"/>
        <end position="21"/>
    </location>
</feature>
<feature type="compositionally biased region" description="Acidic residues" evidence="1">
    <location>
        <begin position="331"/>
        <end position="345"/>
    </location>
</feature>
<gene>
    <name evidence="3" type="ORF">A4X09_0g6759</name>
</gene>